<dbReference type="EMBL" id="KN549678">
    <property type="protein sequence ID" value="KHJ96396.1"/>
    <property type="molecule type" value="Genomic_DNA"/>
</dbReference>
<dbReference type="AlphaFoldDB" id="A0A0B1TJV9"/>
<dbReference type="SUPFAM" id="SSF56672">
    <property type="entry name" value="DNA/RNA polymerases"/>
    <property type="match status" value="1"/>
</dbReference>
<evidence type="ECO:0000256" key="3">
    <source>
        <dbReference type="ARBA" id="ARBA00022695"/>
    </source>
</evidence>
<dbReference type="GO" id="GO:0042575">
    <property type="term" value="C:DNA polymerase complex"/>
    <property type="evidence" value="ECO:0007669"/>
    <property type="project" value="UniProtKB-ARBA"/>
</dbReference>
<gene>
    <name evidence="9" type="ORF">OESDEN_03641</name>
</gene>
<dbReference type="GO" id="GO:0016787">
    <property type="term" value="F:hydrolase activity"/>
    <property type="evidence" value="ECO:0007669"/>
    <property type="project" value="UniProtKB-KW"/>
</dbReference>
<dbReference type="Gene3D" id="3.10.20.370">
    <property type="match status" value="1"/>
</dbReference>
<dbReference type="GO" id="GO:0003676">
    <property type="term" value="F:nucleic acid binding"/>
    <property type="evidence" value="ECO:0007669"/>
    <property type="project" value="InterPro"/>
</dbReference>
<dbReference type="Gene3D" id="1.10.340.70">
    <property type="match status" value="1"/>
</dbReference>
<dbReference type="InterPro" id="IPR043502">
    <property type="entry name" value="DNA/RNA_pol_sf"/>
</dbReference>
<dbReference type="Pfam" id="PF17917">
    <property type="entry name" value="RT_RNaseH"/>
    <property type="match status" value="1"/>
</dbReference>
<dbReference type="FunFam" id="3.30.420.10:FF:000032">
    <property type="entry name" value="Retrovirus-related Pol polyprotein from transposon 297-like Protein"/>
    <property type="match status" value="1"/>
</dbReference>
<proteinExistence type="predicted"/>
<dbReference type="FunFam" id="3.10.20.370:FF:000001">
    <property type="entry name" value="Retrovirus-related Pol polyprotein from transposon 17.6-like protein"/>
    <property type="match status" value="1"/>
</dbReference>
<sequence>MNQLKKALTTAPILVAPRLGTPFTIETDSSGKGIAGVLKQDQDGESKIIAYASRTLNKQESRYPAIELEALGLVFAVQKFRPYIDGAKCTVITDHAPLKALLHRKDLAGRLAKYQIILQEFDIDIIYRPGKKNIVCDTLSRYLPSTNAITVAETEDLFLDPMMIRNEQDECPWIRNYKIALQDELDIPELCEYILLNNILYKIPTRVYQNPQVVLPEGSELGKQLIAKIHSSQLGAAHLGIKKTHSLVSKIAIWNKMFQDVSNYVSACKLCQMRKDPSMYRINEPMARFEIPKRPWQRVHSDVIGPLPLTLQGNKFVIVFVDSFSKFIVAEPLPDQKAFTTCNTFINRFVARFGPPEILVTDQGSNYMSENFTNTLKVLNIQHRTSTPYHHQTNGQVERANRTIEELISIATKEHSDRWDDVLHLITHAYNSCENIETKHSPHLIIHGQEPNSPFRFALQLPSKTFTSEEDFAEQLIPTLKSVWNHVHQNLLAAQSIQKHQYDLRKRVKHANYQIGQKVLVRKDVGSKIAPRFDGPFEILDIDQPNITIRDGRRTRTVHMNRTKPYNLFPNTTSN</sequence>
<dbReference type="GO" id="GO:0015074">
    <property type="term" value="P:DNA integration"/>
    <property type="evidence" value="ECO:0007669"/>
    <property type="project" value="InterPro"/>
</dbReference>
<keyword evidence="2" id="KW-0808">Transferase</keyword>
<dbReference type="InterPro" id="IPR041373">
    <property type="entry name" value="RT_RNaseH"/>
</dbReference>
<evidence type="ECO:0000313" key="10">
    <source>
        <dbReference type="Proteomes" id="UP000053660"/>
    </source>
</evidence>
<organism evidence="9 10">
    <name type="scientific">Oesophagostomum dentatum</name>
    <name type="common">Nodular worm</name>
    <dbReference type="NCBI Taxonomy" id="61180"/>
    <lineage>
        <taxon>Eukaryota</taxon>
        <taxon>Metazoa</taxon>
        <taxon>Ecdysozoa</taxon>
        <taxon>Nematoda</taxon>
        <taxon>Chromadorea</taxon>
        <taxon>Rhabditida</taxon>
        <taxon>Rhabditina</taxon>
        <taxon>Rhabditomorpha</taxon>
        <taxon>Strongyloidea</taxon>
        <taxon>Strongylidae</taxon>
        <taxon>Oesophagostomum</taxon>
    </lineage>
</organism>
<protein>
    <recommendedName>
        <fullName evidence="1">RNA-directed DNA polymerase</fullName>
        <ecNumber evidence="1">2.7.7.49</ecNumber>
    </recommendedName>
</protein>
<dbReference type="Gene3D" id="3.30.420.10">
    <property type="entry name" value="Ribonuclease H-like superfamily/Ribonuclease H"/>
    <property type="match status" value="1"/>
</dbReference>
<evidence type="ECO:0000259" key="8">
    <source>
        <dbReference type="PROSITE" id="PS50994"/>
    </source>
</evidence>
<keyword evidence="10" id="KW-1185">Reference proteome</keyword>
<evidence type="ECO:0000313" key="9">
    <source>
        <dbReference type="EMBL" id="KHJ96396.1"/>
    </source>
</evidence>
<dbReference type="CDD" id="cd09274">
    <property type="entry name" value="RNase_HI_RT_Ty3"/>
    <property type="match status" value="1"/>
</dbReference>
<evidence type="ECO:0000256" key="1">
    <source>
        <dbReference type="ARBA" id="ARBA00012493"/>
    </source>
</evidence>
<dbReference type="InterPro" id="IPR036397">
    <property type="entry name" value="RNaseH_sf"/>
</dbReference>
<accession>A0A0B1TJV9</accession>
<dbReference type="Pfam" id="PF00665">
    <property type="entry name" value="rve"/>
    <property type="match status" value="1"/>
</dbReference>
<evidence type="ECO:0000256" key="5">
    <source>
        <dbReference type="ARBA" id="ARBA00022759"/>
    </source>
</evidence>
<dbReference type="PROSITE" id="PS50994">
    <property type="entry name" value="INTEGRASE"/>
    <property type="match status" value="1"/>
</dbReference>
<dbReference type="GO" id="GO:0004519">
    <property type="term" value="F:endonuclease activity"/>
    <property type="evidence" value="ECO:0007669"/>
    <property type="project" value="UniProtKB-KW"/>
</dbReference>
<name>A0A0B1TJV9_OESDE</name>
<evidence type="ECO:0000256" key="7">
    <source>
        <dbReference type="ARBA" id="ARBA00022918"/>
    </source>
</evidence>
<dbReference type="InterPro" id="IPR050951">
    <property type="entry name" value="Retrovirus_Pol_polyprotein"/>
</dbReference>
<dbReference type="GO" id="GO:0003964">
    <property type="term" value="F:RNA-directed DNA polymerase activity"/>
    <property type="evidence" value="ECO:0007669"/>
    <property type="project" value="UniProtKB-KW"/>
</dbReference>
<dbReference type="Pfam" id="PF17921">
    <property type="entry name" value="Integrase_H2C2"/>
    <property type="match status" value="1"/>
</dbReference>
<dbReference type="InterPro" id="IPR041588">
    <property type="entry name" value="Integrase_H2C2"/>
</dbReference>
<evidence type="ECO:0000256" key="6">
    <source>
        <dbReference type="ARBA" id="ARBA00022801"/>
    </source>
</evidence>
<feature type="domain" description="Integrase catalytic" evidence="8">
    <location>
        <begin position="291"/>
        <end position="450"/>
    </location>
</feature>
<dbReference type="SUPFAM" id="SSF53098">
    <property type="entry name" value="Ribonuclease H-like"/>
    <property type="match status" value="1"/>
</dbReference>
<evidence type="ECO:0000256" key="4">
    <source>
        <dbReference type="ARBA" id="ARBA00022722"/>
    </source>
</evidence>
<keyword evidence="3" id="KW-0548">Nucleotidyltransferase</keyword>
<keyword evidence="6" id="KW-0378">Hydrolase</keyword>
<keyword evidence="7" id="KW-0695">RNA-directed DNA polymerase</keyword>
<dbReference type="OrthoDB" id="5832112at2759"/>
<dbReference type="PANTHER" id="PTHR37984:SF5">
    <property type="entry name" value="PROTEIN NYNRIN-LIKE"/>
    <property type="match status" value="1"/>
</dbReference>
<dbReference type="PANTHER" id="PTHR37984">
    <property type="entry name" value="PROTEIN CBG26694"/>
    <property type="match status" value="1"/>
</dbReference>
<dbReference type="EC" id="2.7.7.49" evidence="1"/>
<dbReference type="Proteomes" id="UP000053660">
    <property type="component" value="Unassembled WGS sequence"/>
</dbReference>
<dbReference type="InterPro" id="IPR012337">
    <property type="entry name" value="RNaseH-like_sf"/>
</dbReference>
<keyword evidence="5" id="KW-0255">Endonuclease</keyword>
<keyword evidence="4" id="KW-0540">Nuclease</keyword>
<evidence type="ECO:0000256" key="2">
    <source>
        <dbReference type="ARBA" id="ARBA00022679"/>
    </source>
</evidence>
<reference evidence="9 10" key="1">
    <citation type="submission" date="2014-03" db="EMBL/GenBank/DDBJ databases">
        <title>Draft genome of the hookworm Oesophagostomum dentatum.</title>
        <authorList>
            <person name="Mitreva M."/>
        </authorList>
    </citation>
    <scope>NUCLEOTIDE SEQUENCE [LARGE SCALE GENOMIC DNA]</scope>
    <source>
        <strain evidence="9 10">OD-Hann</strain>
    </source>
</reference>
<dbReference type="InterPro" id="IPR001584">
    <property type="entry name" value="Integrase_cat-core"/>
</dbReference>